<evidence type="ECO:0008006" key="3">
    <source>
        <dbReference type="Google" id="ProtNLM"/>
    </source>
</evidence>
<accession>A0AAJ8BZL8</accession>
<gene>
    <name evidence="2" type="ORF">An08g09880</name>
</gene>
<evidence type="ECO:0000313" key="2">
    <source>
        <dbReference type="RefSeq" id="XP_059606239.1"/>
    </source>
</evidence>
<name>A0AAJ8BZL8_ASPNG</name>
<dbReference type="KEGG" id="ang:An08g09880"/>
<proteinExistence type="predicted"/>
<reference evidence="2" key="1">
    <citation type="submission" date="2025-02" db="EMBL/GenBank/DDBJ databases">
        <authorList>
            <consortium name="NCBI Genome Project"/>
        </authorList>
    </citation>
    <scope>NUCLEOTIDE SEQUENCE</scope>
</reference>
<keyword evidence="1" id="KW-0732">Signal</keyword>
<sequence length="91" mass="9187">MNFTHILAVLATIGLASAAPANSDPSQCTTAQANSCCTSLTNGILNVNVLPALCVPLVGNCNNQAACCETNGIPDTHGCSQGLLNCLTVQV</sequence>
<feature type="chain" id="PRO_5044810767" description="Hydrophobin" evidence="1">
    <location>
        <begin position="19"/>
        <end position="91"/>
    </location>
</feature>
<dbReference type="RefSeq" id="XP_059606239.1">
    <property type="nucleotide sequence ID" value="XM_059749336.1"/>
</dbReference>
<organism evidence="2">
    <name type="scientific">Aspergillus niger</name>
    <dbReference type="NCBI Taxonomy" id="5061"/>
    <lineage>
        <taxon>Eukaryota</taxon>
        <taxon>Fungi</taxon>
        <taxon>Dikarya</taxon>
        <taxon>Ascomycota</taxon>
        <taxon>Pezizomycotina</taxon>
        <taxon>Eurotiomycetes</taxon>
        <taxon>Eurotiomycetidae</taxon>
        <taxon>Eurotiales</taxon>
        <taxon>Aspergillaceae</taxon>
        <taxon>Aspergillus</taxon>
        <taxon>Aspergillus subgen. Circumdati</taxon>
    </lineage>
</organism>
<evidence type="ECO:0000256" key="1">
    <source>
        <dbReference type="SAM" id="SignalP"/>
    </source>
</evidence>
<protein>
    <recommendedName>
        <fullName evidence="3">Hydrophobin</fullName>
    </recommendedName>
</protein>
<dbReference type="GeneID" id="4983306"/>
<reference evidence="2" key="2">
    <citation type="submission" date="2025-08" db="UniProtKB">
        <authorList>
            <consortium name="RefSeq"/>
        </authorList>
    </citation>
    <scope>IDENTIFICATION</scope>
</reference>
<dbReference type="AlphaFoldDB" id="A0AAJ8BZL8"/>
<feature type="signal peptide" evidence="1">
    <location>
        <begin position="1"/>
        <end position="18"/>
    </location>
</feature>